<dbReference type="Pfam" id="PF07876">
    <property type="entry name" value="Dabb"/>
    <property type="match status" value="1"/>
</dbReference>
<proteinExistence type="predicted"/>
<sequence>MIRHIVLTRLKPDVQETAIAAVYAGLSAVVACHPGARNFCAGRSASPEQMERGYGHGFTIDFDDWAALDAYAQDPEHRALGAQLVALAQDGLDGLIVLDIEVPQ</sequence>
<name>A0A0P7WHV0_9RHOB</name>
<dbReference type="Gene3D" id="3.30.70.100">
    <property type="match status" value="1"/>
</dbReference>
<evidence type="ECO:0000313" key="4">
    <source>
        <dbReference type="Proteomes" id="UP000050413"/>
    </source>
</evidence>
<gene>
    <name evidence="2" type="ORF">Ga0058931_1116</name>
    <name evidence="3" type="ORF">HLUCCA05_11465</name>
</gene>
<accession>A0A0P7WHV0</accession>
<protein>
    <submittedName>
        <fullName evidence="3">Stress responsive A/B Barrel Domain</fullName>
    </submittedName>
</protein>
<organism evidence="3 4">
    <name type="scientific">Roseibaca calidilacus</name>
    <dbReference type="NCBI Taxonomy" id="1666912"/>
    <lineage>
        <taxon>Bacteria</taxon>
        <taxon>Pseudomonadati</taxon>
        <taxon>Pseudomonadota</taxon>
        <taxon>Alphaproteobacteria</taxon>
        <taxon>Rhodobacterales</taxon>
        <taxon>Paracoccaceae</taxon>
        <taxon>Roseinatronobacter</taxon>
    </lineage>
</organism>
<reference evidence="3 4" key="1">
    <citation type="submission" date="2015-09" db="EMBL/GenBank/DDBJ databases">
        <title>Identification and resolution of microdiversity through metagenomic sequencing of parallel consortia.</title>
        <authorList>
            <person name="Nelson W.C."/>
            <person name="Romine M.F."/>
            <person name="Lindemann S.R."/>
        </authorList>
    </citation>
    <scope>NUCLEOTIDE SEQUENCE [LARGE SCALE GENOMIC DNA]</scope>
    <source>
        <strain evidence="3">HL-91</strain>
    </source>
</reference>
<dbReference type="InterPro" id="IPR013097">
    <property type="entry name" value="Dabb"/>
</dbReference>
<evidence type="ECO:0000259" key="1">
    <source>
        <dbReference type="PROSITE" id="PS51502"/>
    </source>
</evidence>
<reference evidence="2 5" key="2">
    <citation type="submission" date="2016-01" db="EMBL/GenBank/DDBJ databases">
        <authorList>
            <person name="Varghese N."/>
        </authorList>
    </citation>
    <scope>NUCLEOTIDE SEQUENCE [LARGE SCALE GENOMIC DNA]</scope>
    <source>
        <strain evidence="2 5">HL-91</strain>
    </source>
</reference>
<feature type="domain" description="Stress-response A/B barrel" evidence="1">
    <location>
        <begin position="2"/>
        <end position="100"/>
    </location>
</feature>
<evidence type="ECO:0000313" key="5">
    <source>
        <dbReference type="Proteomes" id="UP000182045"/>
    </source>
</evidence>
<dbReference type="STRING" id="1666912.Ga0058931_1116"/>
<dbReference type="OrthoDB" id="9816070at2"/>
<evidence type="ECO:0000313" key="2">
    <source>
        <dbReference type="EMBL" id="CUX80407.1"/>
    </source>
</evidence>
<dbReference type="InterPro" id="IPR011008">
    <property type="entry name" value="Dimeric_a/b-barrel"/>
</dbReference>
<dbReference type="RefSeq" id="WP_072245457.1">
    <property type="nucleotide sequence ID" value="NZ_FBYC01000004.1"/>
</dbReference>
<dbReference type="SUPFAM" id="SSF54909">
    <property type="entry name" value="Dimeric alpha+beta barrel"/>
    <property type="match status" value="1"/>
</dbReference>
<dbReference type="SMART" id="SM00886">
    <property type="entry name" value="Dabb"/>
    <property type="match status" value="1"/>
</dbReference>
<dbReference type="EMBL" id="FBYC01000004">
    <property type="protein sequence ID" value="CUX80407.1"/>
    <property type="molecule type" value="Genomic_DNA"/>
</dbReference>
<dbReference type="PROSITE" id="PS51502">
    <property type="entry name" value="S_R_A_B_BARREL"/>
    <property type="match status" value="1"/>
</dbReference>
<keyword evidence="5" id="KW-1185">Reference proteome</keyword>
<evidence type="ECO:0000313" key="3">
    <source>
        <dbReference type="EMBL" id="KPP93586.1"/>
    </source>
</evidence>
<dbReference type="AlphaFoldDB" id="A0A0P7WHV0"/>
<dbReference type="EMBL" id="LJSG01000008">
    <property type="protein sequence ID" value="KPP93586.1"/>
    <property type="molecule type" value="Genomic_DNA"/>
</dbReference>
<dbReference type="PROSITE" id="PS51257">
    <property type="entry name" value="PROKAR_LIPOPROTEIN"/>
    <property type="match status" value="1"/>
</dbReference>
<dbReference type="Proteomes" id="UP000050413">
    <property type="component" value="Unassembled WGS sequence"/>
</dbReference>
<comment type="caution">
    <text evidence="3">The sequence shown here is derived from an EMBL/GenBank/DDBJ whole genome shotgun (WGS) entry which is preliminary data.</text>
</comment>
<dbReference type="Proteomes" id="UP000182045">
    <property type="component" value="Unassembled WGS sequence"/>
</dbReference>